<organism evidence="1 2">
    <name type="scientific">Pseudoalteromonas marina</name>
    <dbReference type="NCBI Taxonomy" id="267375"/>
    <lineage>
        <taxon>Bacteria</taxon>
        <taxon>Pseudomonadati</taxon>
        <taxon>Pseudomonadota</taxon>
        <taxon>Gammaproteobacteria</taxon>
        <taxon>Alteromonadales</taxon>
        <taxon>Pseudoalteromonadaceae</taxon>
        <taxon>Pseudoalteromonas</taxon>
    </lineage>
</organism>
<dbReference type="Proteomes" id="UP001177212">
    <property type="component" value="Unassembled WGS sequence"/>
</dbReference>
<name>A0ABT9FIM0_9GAMM</name>
<proteinExistence type="predicted"/>
<accession>A0ABT9FIM0</accession>
<evidence type="ECO:0000313" key="2">
    <source>
        <dbReference type="Proteomes" id="UP001177212"/>
    </source>
</evidence>
<dbReference type="EMBL" id="JAUYVT010000020">
    <property type="protein sequence ID" value="MDP2566450.1"/>
    <property type="molecule type" value="Genomic_DNA"/>
</dbReference>
<keyword evidence="2" id="KW-1185">Reference proteome</keyword>
<gene>
    <name evidence="1" type="ORF">Q8W34_17520</name>
</gene>
<comment type="caution">
    <text evidence="1">The sequence shown here is derived from an EMBL/GenBank/DDBJ whole genome shotgun (WGS) entry which is preliminary data.</text>
</comment>
<evidence type="ECO:0000313" key="1">
    <source>
        <dbReference type="EMBL" id="MDP2566450.1"/>
    </source>
</evidence>
<protein>
    <submittedName>
        <fullName evidence="1">Uncharacterized protein</fullName>
    </submittedName>
</protein>
<reference evidence="1" key="1">
    <citation type="submission" date="2023-07" db="EMBL/GenBank/DDBJ databases">
        <title>Genome content predicts the carbon catabolic preferences of heterotrophic bacteria.</title>
        <authorList>
            <person name="Gralka M."/>
        </authorList>
    </citation>
    <scope>NUCLEOTIDE SEQUENCE</scope>
    <source>
        <strain evidence="1">4G09</strain>
    </source>
</reference>
<dbReference type="RefSeq" id="WP_305473079.1">
    <property type="nucleotide sequence ID" value="NZ_JAUYVT010000020.1"/>
</dbReference>
<sequence length="43" mass="4628">MGTCLIQEESLSPELIKSSTSKAASAAFLSPFEKLLLLGYQPK</sequence>